<evidence type="ECO:0008006" key="4">
    <source>
        <dbReference type="Google" id="ProtNLM"/>
    </source>
</evidence>
<name>A0ABP1D811_9APHY</name>
<gene>
    <name evidence="2" type="ORF">GFSPODELE1_LOCUS4798</name>
</gene>
<evidence type="ECO:0000313" key="2">
    <source>
        <dbReference type="EMBL" id="CAL1703982.1"/>
    </source>
</evidence>
<dbReference type="Proteomes" id="UP001497453">
    <property type="component" value="Chromosome 3"/>
</dbReference>
<organism evidence="2 3">
    <name type="scientific">Somion occarium</name>
    <dbReference type="NCBI Taxonomy" id="3059160"/>
    <lineage>
        <taxon>Eukaryota</taxon>
        <taxon>Fungi</taxon>
        <taxon>Dikarya</taxon>
        <taxon>Basidiomycota</taxon>
        <taxon>Agaricomycotina</taxon>
        <taxon>Agaricomycetes</taxon>
        <taxon>Polyporales</taxon>
        <taxon>Cerrenaceae</taxon>
        <taxon>Somion</taxon>
    </lineage>
</organism>
<proteinExistence type="predicted"/>
<dbReference type="Gene3D" id="3.60.15.10">
    <property type="entry name" value="Ribonuclease Z/Hydroxyacylglutathione hydrolase-like"/>
    <property type="match status" value="1"/>
</dbReference>
<dbReference type="Pfam" id="PF02112">
    <property type="entry name" value="PDEase_II"/>
    <property type="match status" value="1"/>
</dbReference>
<dbReference type="InterPro" id="IPR036866">
    <property type="entry name" value="RibonucZ/Hydroxyglut_hydro"/>
</dbReference>
<accession>A0ABP1D811</accession>
<keyword evidence="3" id="KW-1185">Reference proteome</keyword>
<reference evidence="3" key="1">
    <citation type="submission" date="2024-04" db="EMBL/GenBank/DDBJ databases">
        <authorList>
            <person name="Shaw F."/>
            <person name="Minotto A."/>
        </authorList>
    </citation>
    <scope>NUCLEOTIDE SEQUENCE [LARGE SCALE GENOMIC DNA]</scope>
</reference>
<evidence type="ECO:0000313" key="3">
    <source>
        <dbReference type="Proteomes" id="UP001497453"/>
    </source>
</evidence>
<dbReference type="PANTHER" id="PTHR28283:SF1">
    <property type="entry name" value="3',5'-CYCLIC-NUCLEOTIDE PHOSPHODIESTERASE 1"/>
    <property type="match status" value="1"/>
</dbReference>
<protein>
    <recommendedName>
        <fullName evidence="4">Cyclic-AMP phosphodiesterase</fullName>
    </recommendedName>
</protein>
<dbReference type="SUPFAM" id="SSF56281">
    <property type="entry name" value="Metallo-hydrolase/oxidoreductase"/>
    <property type="match status" value="1"/>
</dbReference>
<dbReference type="PRINTS" id="PR00388">
    <property type="entry name" value="PDIESTERASE2"/>
</dbReference>
<dbReference type="EMBL" id="OZ037946">
    <property type="protein sequence ID" value="CAL1703982.1"/>
    <property type="molecule type" value="Genomic_DNA"/>
</dbReference>
<evidence type="ECO:0000256" key="1">
    <source>
        <dbReference type="SAM" id="MobiDB-lite"/>
    </source>
</evidence>
<feature type="compositionally biased region" description="Polar residues" evidence="1">
    <location>
        <begin position="275"/>
        <end position="285"/>
    </location>
</feature>
<dbReference type="PANTHER" id="PTHR28283">
    <property type="entry name" value="3',5'-CYCLIC-NUCLEOTIDE PHOSPHODIESTERASE 1"/>
    <property type="match status" value="1"/>
</dbReference>
<dbReference type="CDD" id="cd07735">
    <property type="entry name" value="class_II_PDE_MBL-fold"/>
    <property type="match status" value="1"/>
</dbReference>
<sequence>MRSTFDLVVLGCGGGPSEYNLSGYLLKSCDTTWSQGIIALEAGSGIGALQHILRTTPSIFSATFPTAAESHPPPTAADIYSWIQCYLITHAHLDHVNSLVLSAGSQGASRREVFGLLPTLKDLQMVFSDRLWPNLASWDENDSSAALLYSTLQVDGRYKAISPHISVRTFSVSHGGHKAPYDSATFFIKHNTSGREFLFFGDVEPDSVASHPRNLEVWRAVAPKIPIVLSSIFIECSWPTGRADDMLYGHLSPEHLRDELVNLATEVMKVRRQQVTEAASSSASSDKPIRKRLKISPPSPGSLEGALKGLRVYIIHCKDDLRSTYSEPINQVIAGQVRALTDELSLGAEIISVEQGMHITI</sequence>
<feature type="region of interest" description="Disordered" evidence="1">
    <location>
        <begin position="275"/>
        <end position="300"/>
    </location>
</feature>
<dbReference type="InterPro" id="IPR000396">
    <property type="entry name" value="Pdiesterase2"/>
</dbReference>